<proteinExistence type="predicted"/>
<reference evidence="1" key="1">
    <citation type="submission" date="2017-11" db="EMBL/GenBank/DDBJ databases">
        <title>Three new genomes from thermophilic consortium.</title>
        <authorList>
            <person name="Quaggio R."/>
            <person name="Amgarten D."/>
            <person name="Setubal J.C."/>
        </authorList>
    </citation>
    <scope>NUCLEOTIDE SEQUENCE</scope>
    <source>
        <strain evidence="1">ZCTH01-B2</strain>
    </source>
</reference>
<gene>
    <name evidence="1" type="ORF">CWE10_01235</name>
</gene>
<dbReference type="RefSeq" id="WP_011196652.1">
    <property type="nucleotide sequence ID" value="NZ_JACSIR010000043.1"/>
</dbReference>
<dbReference type="Pfam" id="PF13289">
    <property type="entry name" value="SIR2_2"/>
    <property type="match status" value="1"/>
</dbReference>
<evidence type="ECO:0008006" key="3">
    <source>
        <dbReference type="Google" id="ProtNLM"/>
    </source>
</evidence>
<name>A0A953I0M8_SYMTR</name>
<evidence type="ECO:0000313" key="1">
    <source>
        <dbReference type="EMBL" id="MBY6274831.1"/>
    </source>
</evidence>
<dbReference type="SUPFAM" id="SSF52467">
    <property type="entry name" value="DHS-like NAD/FAD-binding domain"/>
    <property type="match status" value="1"/>
</dbReference>
<sequence>MDLYLFGAGASAAEGAPATRDLFPMAYRALGPRFDPQVEEVWEFLGAVFQRPVTGPDTFRYLPALDEVISLVDWSLHVDQGLGPDYDPPRLYRIRQALEHLVCSVLERARGRQRPDDGPHARFARALASRAPDSYALVSLNYDTLLDDALRAAGLTPDYALDPGKSGGPLLLKLHGSLNWVHCPACDQIAVLREPVAHQLTRAAGLACGRCGSRRLAGVVISPTWLKRYSPGRLTRVFEQALEAVRRARRIVIIGYSLPPADVAVHHLLRRGLLTRAHPEPPAVEVITRSPSEQLLDRFRRLFGPGVAFDCTGFRGQT</sequence>
<dbReference type="EMBL" id="PIUK01000005">
    <property type="protein sequence ID" value="MBY6274831.1"/>
    <property type="molecule type" value="Genomic_DNA"/>
</dbReference>
<comment type="caution">
    <text evidence="1">The sequence shown here is derived from an EMBL/GenBank/DDBJ whole genome shotgun (WGS) entry which is preliminary data.</text>
</comment>
<dbReference type="InterPro" id="IPR029035">
    <property type="entry name" value="DHS-like_NAD/FAD-binding_dom"/>
</dbReference>
<dbReference type="AlphaFoldDB" id="A0A953I0M8"/>
<organism evidence="1 2">
    <name type="scientific">Symbiobacterium thermophilum</name>
    <dbReference type="NCBI Taxonomy" id="2734"/>
    <lineage>
        <taxon>Bacteria</taxon>
        <taxon>Bacillati</taxon>
        <taxon>Bacillota</taxon>
        <taxon>Clostridia</taxon>
        <taxon>Eubacteriales</taxon>
        <taxon>Symbiobacteriaceae</taxon>
        <taxon>Symbiobacterium</taxon>
    </lineage>
</organism>
<accession>A0A953I0M8</accession>
<dbReference type="Proteomes" id="UP000732377">
    <property type="component" value="Unassembled WGS sequence"/>
</dbReference>
<protein>
    <recommendedName>
        <fullName evidence="3">Deacetylase sirtuin-type domain-containing protein</fullName>
    </recommendedName>
</protein>
<dbReference type="Gene3D" id="3.40.50.1220">
    <property type="entry name" value="TPP-binding domain"/>
    <property type="match status" value="1"/>
</dbReference>
<dbReference type="OMA" id="YCCYISS"/>
<evidence type="ECO:0000313" key="2">
    <source>
        <dbReference type="Proteomes" id="UP000732377"/>
    </source>
</evidence>